<feature type="compositionally biased region" description="Basic and acidic residues" evidence="11">
    <location>
        <begin position="735"/>
        <end position="746"/>
    </location>
</feature>
<evidence type="ECO:0000256" key="9">
    <source>
        <dbReference type="ARBA" id="ARBA00023242"/>
    </source>
</evidence>
<evidence type="ECO:0000313" key="13">
    <source>
        <dbReference type="Proteomes" id="UP000085678"/>
    </source>
</evidence>
<feature type="binding site" evidence="10">
    <location>
        <begin position="173"/>
        <end position="179"/>
    </location>
    <ligand>
        <name>S-adenosyl-L-methionine</name>
        <dbReference type="ChEBI" id="CHEBI:59789"/>
    </ligand>
</feature>
<feature type="region of interest" description="Disordered" evidence="11">
    <location>
        <begin position="713"/>
        <end position="769"/>
    </location>
</feature>
<dbReference type="GO" id="GO:0000049">
    <property type="term" value="F:tRNA binding"/>
    <property type="evidence" value="ECO:0007669"/>
    <property type="project" value="UniProtKB-KW"/>
</dbReference>
<dbReference type="KEGG" id="lak:106177539"/>
<keyword evidence="13" id="KW-1185">Reference proteome</keyword>
<feature type="domain" description="SAM-dependent MTase RsmB/NOP-type" evidence="12">
    <location>
        <begin position="57"/>
        <end position="424"/>
    </location>
</feature>
<dbReference type="SUPFAM" id="SSF53335">
    <property type="entry name" value="S-adenosyl-L-methionine-dependent methyltransferases"/>
    <property type="match status" value="1"/>
</dbReference>
<keyword evidence="4 10" id="KW-0489">Methyltransferase</keyword>
<evidence type="ECO:0000313" key="14">
    <source>
        <dbReference type="RefSeq" id="XP_013415806.1"/>
    </source>
</evidence>
<dbReference type="Gene3D" id="3.40.50.150">
    <property type="entry name" value="Vaccinia Virus protein VP39"/>
    <property type="match status" value="1"/>
</dbReference>
<keyword evidence="8 10" id="KW-0694">RNA-binding</keyword>
<dbReference type="GeneID" id="106177539"/>
<accession>A0A1S3K0J7</accession>
<feature type="region of interest" description="Disordered" evidence="11">
    <location>
        <begin position="1"/>
        <end position="31"/>
    </location>
</feature>
<feature type="binding site" evidence="10">
    <location>
        <position position="261"/>
    </location>
    <ligand>
        <name>S-adenosyl-L-methionine</name>
        <dbReference type="ChEBI" id="CHEBI:59789"/>
    </ligand>
</feature>
<dbReference type="InterPro" id="IPR057286">
    <property type="entry name" value="PUA_NSUN2"/>
</dbReference>
<feature type="compositionally biased region" description="Basic residues" evidence="11">
    <location>
        <begin position="1"/>
        <end position="13"/>
    </location>
</feature>
<evidence type="ECO:0000256" key="5">
    <source>
        <dbReference type="ARBA" id="ARBA00022679"/>
    </source>
</evidence>
<dbReference type="InterPro" id="IPR023267">
    <property type="entry name" value="RCMT"/>
</dbReference>
<evidence type="ECO:0000256" key="7">
    <source>
        <dbReference type="ARBA" id="ARBA00022694"/>
    </source>
</evidence>
<dbReference type="Pfam" id="PF25378">
    <property type="entry name" value="PUA_NSUN2"/>
    <property type="match status" value="1"/>
</dbReference>
<dbReference type="PRINTS" id="PR02008">
    <property type="entry name" value="RCMTFAMILY"/>
</dbReference>
<keyword evidence="5 10" id="KW-0808">Transferase</keyword>
<evidence type="ECO:0000256" key="4">
    <source>
        <dbReference type="ARBA" id="ARBA00022603"/>
    </source>
</evidence>
<keyword evidence="3" id="KW-0820">tRNA-binding</keyword>
<protein>
    <recommendedName>
        <fullName evidence="2">tRNA (cytosine(34)-C(5))-methyltransferase</fullName>
        <ecNumber evidence="2">2.1.1.203</ecNumber>
    </recommendedName>
</protein>
<feature type="binding site" evidence="10">
    <location>
        <position position="231"/>
    </location>
    <ligand>
        <name>S-adenosyl-L-methionine</name>
        <dbReference type="ChEBI" id="CHEBI:59789"/>
    </ligand>
</feature>
<dbReference type="PANTHER" id="PTHR22808:SF1">
    <property type="entry name" value="RNA CYTOSINE-C(5)-METHYLTRANSFERASE NSUN2-RELATED"/>
    <property type="match status" value="1"/>
</dbReference>
<dbReference type="InterPro" id="IPR049560">
    <property type="entry name" value="MeTrfase_RsmB-F_NOP2_cat"/>
</dbReference>
<dbReference type="PRINTS" id="PR02011">
    <property type="entry name" value="RCMTNCL1"/>
</dbReference>
<evidence type="ECO:0000256" key="1">
    <source>
        <dbReference type="ARBA" id="ARBA00004123"/>
    </source>
</evidence>
<dbReference type="Pfam" id="PF01189">
    <property type="entry name" value="Methyltr_RsmB-F"/>
    <property type="match status" value="1"/>
</dbReference>
<dbReference type="PANTHER" id="PTHR22808">
    <property type="entry name" value="NCL1 YEAST -RELATED NOL1/NOP2/FMU SUN DOMAIN-CONTAINING"/>
    <property type="match status" value="1"/>
</dbReference>
<keyword evidence="7" id="KW-0819">tRNA processing</keyword>
<proteinExistence type="inferred from homology"/>
<sequence>MGRNKPNKWRRGKRDRDQQQTRPGTRGNYELPPKENAVFEEYYKGQGIVPEGEWDQFMSTLRQELPVTFRITGYRSQAKRLLDVIKSEYFSNLVNMVGDSVQPPKLLPWYPDNLAWQINVSRKEIRSTPLLKKLHTFLVSETESGYISRQEAVSMIPPILLDVQPHHKVLDLCAAPGSKTAQLIELLHADETKAIPEGFVVANDVDNKRCYLMVHQVKRLQSPCFMIVNHDATTMPNIRMYPQEDEANKFKFVTYDRVLADVPCSGDGTMRKNPDVWRKWLPQAAVGLHSVQMKVLKRGLELLSVGGRLVYSTCSLNPVEDEAVISAMLQKCEGSVELVDASDKLPGLKTMPGLKSWKIFHRKDSSWFNSFEEVEAAGLTGLAGRTMFPPSPEMAEQLHLERCMRVLPHHQNTGGFFIAVLEKRDVLPWVRTPIPPSSTAITVNESEIVQNDSVSKSDTSNGDVPVDSSADLPPEGADDADVRKRKQRDDDDDEKEEGILKPPEPNSEPHSKKAKISGYKEDPYFYFNEDEPDWEKIKNFYSVSNDFPYTQLLVRSETGKKRNIYFTSDAVKRMVTYNTDKIRFINTGIKLMARSEKEEVDCDFRLAQEGINTIFPYFTSRRVHITKEDVLTLLLQENPFIGKMSLGAQEELKPISQGSIIFIFDQEDSPDDDNKCRVLFCGWKGKKSCRTFVPKHERLHYLRMCGITTDPKQIRREEEGKMGEEDPSAGEMESSEDKQTEEREAITEGSTSATDTNVEEEMKEGGEEG</sequence>
<keyword evidence="6 10" id="KW-0949">S-adenosyl-L-methionine</keyword>
<dbReference type="InterPro" id="IPR023270">
    <property type="entry name" value="RCMT_NCL1"/>
</dbReference>
<evidence type="ECO:0000256" key="11">
    <source>
        <dbReference type="SAM" id="MobiDB-lite"/>
    </source>
</evidence>
<keyword evidence="9" id="KW-0539">Nucleus</keyword>
<feature type="active site" description="Nucleophile" evidence="10">
    <location>
        <position position="314"/>
    </location>
</feature>
<evidence type="ECO:0000259" key="12">
    <source>
        <dbReference type="PROSITE" id="PS51686"/>
    </source>
</evidence>
<dbReference type="RefSeq" id="XP_013415806.1">
    <property type="nucleotide sequence ID" value="XM_013560352.1"/>
</dbReference>
<dbReference type="EC" id="2.1.1.203" evidence="2"/>
<evidence type="ECO:0000256" key="8">
    <source>
        <dbReference type="ARBA" id="ARBA00022884"/>
    </source>
</evidence>
<comment type="similarity">
    <text evidence="10">Belongs to the class I-like SAM-binding methyltransferase superfamily. RsmB/NOP family.</text>
</comment>
<gene>
    <name evidence="14" type="primary">LOC106177539</name>
</gene>
<dbReference type="AlphaFoldDB" id="A0A1S3K0J7"/>
<name>A0A1S3K0J7_LINAN</name>
<feature type="compositionally biased region" description="Basic and acidic residues" evidence="11">
    <location>
        <begin position="713"/>
        <end position="724"/>
    </location>
</feature>
<dbReference type="InterPro" id="IPR057285">
    <property type="entry name" value="Pre-PUA_NSUN2"/>
</dbReference>
<dbReference type="GO" id="GO:0016428">
    <property type="term" value="F:tRNA (cytidine-5-)-methyltransferase activity"/>
    <property type="evidence" value="ECO:0007669"/>
    <property type="project" value="InterPro"/>
</dbReference>
<dbReference type="GO" id="GO:0030488">
    <property type="term" value="P:tRNA methylation"/>
    <property type="evidence" value="ECO:0007669"/>
    <property type="project" value="TreeGrafter"/>
</dbReference>
<evidence type="ECO:0000256" key="2">
    <source>
        <dbReference type="ARBA" id="ARBA00012629"/>
    </source>
</evidence>
<feature type="binding site" evidence="10">
    <location>
        <position position="204"/>
    </location>
    <ligand>
        <name>S-adenosyl-L-methionine</name>
        <dbReference type="ChEBI" id="CHEBI:59789"/>
    </ligand>
</feature>
<dbReference type="PROSITE" id="PS51686">
    <property type="entry name" value="SAM_MT_RSMB_NOP"/>
    <property type="match status" value="1"/>
</dbReference>
<dbReference type="GO" id="GO:0005634">
    <property type="term" value="C:nucleus"/>
    <property type="evidence" value="ECO:0007669"/>
    <property type="project" value="UniProtKB-SubCell"/>
</dbReference>
<organism evidence="13 14">
    <name type="scientific">Lingula anatina</name>
    <name type="common">Brachiopod</name>
    <name type="synonym">Lingula unguis</name>
    <dbReference type="NCBI Taxonomy" id="7574"/>
    <lineage>
        <taxon>Eukaryota</taxon>
        <taxon>Metazoa</taxon>
        <taxon>Spiralia</taxon>
        <taxon>Lophotrochozoa</taxon>
        <taxon>Brachiopoda</taxon>
        <taxon>Linguliformea</taxon>
        <taxon>Lingulata</taxon>
        <taxon>Lingulida</taxon>
        <taxon>Linguloidea</taxon>
        <taxon>Lingulidae</taxon>
        <taxon>Lingula</taxon>
    </lineage>
</organism>
<dbReference type="Pfam" id="PF25376">
    <property type="entry name" value="Pre-PUA_NSUN2"/>
    <property type="match status" value="1"/>
</dbReference>
<dbReference type="OrthoDB" id="6093671at2759"/>
<evidence type="ECO:0000256" key="10">
    <source>
        <dbReference type="PROSITE-ProRule" id="PRU01023"/>
    </source>
</evidence>
<comment type="subcellular location">
    <subcellularLocation>
        <location evidence="1">Nucleus</location>
    </subcellularLocation>
</comment>
<evidence type="ECO:0000256" key="3">
    <source>
        <dbReference type="ARBA" id="ARBA00022555"/>
    </source>
</evidence>
<reference evidence="14" key="1">
    <citation type="submission" date="2025-08" db="UniProtKB">
        <authorList>
            <consortium name="RefSeq"/>
        </authorList>
    </citation>
    <scope>IDENTIFICATION</scope>
    <source>
        <tissue evidence="14">Gonads</tissue>
    </source>
</reference>
<dbReference type="InterPro" id="IPR001678">
    <property type="entry name" value="MeTrfase_RsmB-F_NOP2_dom"/>
</dbReference>
<dbReference type="InterPro" id="IPR029063">
    <property type="entry name" value="SAM-dependent_MTases_sf"/>
</dbReference>
<dbReference type="GO" id="GO:0005737">
    <property type="term" value="C:cytoplasm"/>
    <property type="evidence" value="ECO:0007669"/>
    <property type="project" value="TreeGrafter"/>
</dbReference>
<dbReference type="Proteomes" id="UP000085678">
    <property type="component" value="Unplaced"/>
</dbReference>
<feature type="region of interest" description="Disordered" evidence="11">
    <location>
        <begin position="434"/>
        <end position="515"/>
    </location>
</feature>
<feature type="compositionally biased region" description="Polar residues" evidence="11">
    <location>
        <begin position="437"/>
        <end position="462"/>
    </location>
</feature>
<evidence type="ECO:0000256" key="6">
    <source>
        <dbReference type="ARBA" id="ARBA00022691"/>
    </source>
</evidence>